<dbReference type="PANTHER" id="PTHR34820:SF4">
    <property type="entry name" value="INNER MEMBRANE PROTEIN YEBZ"/>
    <property type="match status" value="1"/>
</dbReference>
<evidence type="ECO:0000313" key="13">
    <source>
        <dbReference type="EMBL" id="GIG99438.1"/>
    </source>
</evidence>
<dbReference type="Pfam" id="PF04234">
    <property type="entry name" value="CopC"/>
    <property type="match status" value="1"/>
</dbReference>
<dbReference type="InterPro" id="IPR008457">
    <property type="entry name" value="Cu-R_CopD_dom"/>
</dbReference>
<comment type="caution">
    <text evidence="13">The sequence shown here is derived from an EMBL/GenBank/DDBJ whole genome shotgun (WGS) entry which is preliminary data.</text>
</comment>
<evidence type="ECO:0000256" key="7">
    <source>
        <dbReference type="ARBA" id="ARBA00023008"/>
    </source>
</evidence>
<keyword evidence="3 10" id="KW-0812">Transmembrane</keyword>
<dbReference type="SUPFAM" id="SSF81296">
    <property type="entry name" value="E set domains"/>
    <property type="match status" value="1"/>
</dbReference>
<feature type="transmembrane region" description="Helical" evidence="10">
    <location>
        <begin position="362"/>
        <end position="380"/>
    </location>
</feature>
<feature type="transmembrane region" description="Helical" evidence="10">
    <location>
        <begin position="458"/>
        <end position="476"/>
    </location>
</feature>
<feature type="transmembrane region" description="Helical" evidence="10">
    <location>
        <begin position="172"/>
        <end position="195"/>
    </location>
</feature>
<dbReference type="Proteomes" id="UP000621500">
    <property type="component" value="Unassembled WGS sequence"/>
</dbReference>
<gene>
    <name evidence="13" type="ORF">Pma05_60110</name>
</gene>
<evidence type="ECO:0000256" key="2">
    <source>
        <dbReference type="ARBA" id="ARBA00022475"/>
    </source>
</evidence>
<keyword evidence="4" id="KW-0479">Metal-binding</keyword>
<evidence type="ECO:0000259" key="11">
    <source>
        <dbReference type="Pfam" id="PF04234"/>
    </source>
</evidence>
<keyword evidence="5" id="KW-0732">Signal</keyword>
<protein>
    <submittedName>
        <fullName evidence="13">Transport integral membrane protein</fullName>
    </submittedName>
</protein>
<feature type="region of interest" description="Disordered" evidence="9">
    <location>
        <begin position="491"/>
        <end position="515"/>
    </location>
</feature>
<keyword evidence="8 10" id="KW-0472">Membrane</keyword>
<keyword evidence="7" id="KW-0186">Copper</keyword>
<feature type="transmembrane region" description="Helical" evidence="10">
    <location>
        <begin position="290"/>
        <end position="310"/>
    </location>
</feature>
<dbReference type="Gene3D" id="2.60.40.1220">
    <property type="match status" value="1"/>
</dbReference>
<feature type="compositionally biased region" description="Low complexity" evidence="9">
    <location>
        <begin position="503"/>
        <end position="515"/>
    </location>
</feature>
<evidence type="ECO:0000313" key="14">
    <source>
        <dbReference type="Proteomes" id="UP000621500"/>
    </source>
</evidence>
<dbReference type="Pfam" id="PF05751">
    <property type="entry name" value="FixH"/>
    <property type="match status" value="1"/>
</dbReference>
<dbReference type="InterPro" id="IPR007348">
    <property type="entry name" value="CopC_dom"/>
</dbReference>
<proteinExistence type="predicted"/>
<feature type="transmembrane region" description="Helical" evidence="10">
    <location>
        <begin position="400"/>
        <end position="418"/>
    </location>
</feature>
<feature type="transmembrane region" description="Helical" evidence="10">
    <location>
        <begin position="20"/>
        <end position="40"/>
    </location>
</feature>
<dbReference type="EMBL" id="BONX01000045">
    <property type="protein sequence ID" value="GIG99438.1"/>
    <property type="molecule type" value="Genomic_DNA"/>
</dbReference>
<feature type="transmembrane region" description="Helical" evidence="10">
    <location>
        <begin position="330"/>
        <end position="350"/>
    </location>
</feature>
<keyword evidence="6 10" id="KW-1133">Transmembrane helix</keyword>
<evidence type="ECO:0000259" key="12">
    <source>
        <dbReference type="Pfam" id="PF05425"/>
    </source>
</evidence>
<feature type="domain" description="Copper resistance protein D" evidence="12">
    <location>
        <begin position="359"/>
        <end position="470"/>
    </location>
</feature>
<evidence type="ECO:0000256" key="9">
    <source>
        <dbReference type="SAM" id="MobiDB-lite"/>
    </source>
</evidence>
<sequence length="627" mass="64868">MTRHPLRPPTAVPSTRGRLARLVATVLAGLVGTVLAWLAAPTPAWAHADLIRSTPADGQVYQRSPQRLQLQFTEPVSVPKDGFRLYDSGGELVATDEPGHPSGDGTTVDVRLRAELPDGGYAVSWRVVSADSHPVSGAYTFTVGSAGLGGTAPSGPPAARSSGSATGPVYGIVRWVAFLALALLVGAAFFVSHGWPAGAARRGVRRLLWTGWAASLAGAVGAFLGYGPYSADLPLGRAFDPDLLAATGDTRLGVALLARVGLLLLLAPALVLLLRRPAARDEDRDRRTRWLPPVAVLCAGAALAATWGLANHSAAGEFTALALAADVVHLVAMSVWLGGLAVLVGALLPARDLAAMRTAVPAFSRSAVISVALLVVTGLFQLWRQVGTLPALLETSYGRLLLAKVSVVFLLLALGGLARSWVHRQYPVAGPGRRRGNPGGPDAHQLYHFRRRVSMEGGLGLAVLGLTAALVATPPAKVVYEARQRGPAGVVDGSAATVGDGRPVTAGGQTGGAPAPRGMIPFDTGSGAAATGLLAVDMLPRRVGPATVHVSVLDPTGRAKAVPELRVSLRLPTKDLGPLTVPLTNAGPGHYLGTVTLPLPGRWEVGITVRTSDVDQTTVRTELEVSA</sequence>
<evidence type="ECO:0000256" key="5">
    <source>
        <dbReference type="ARBA" id="ARBA00022729"/>
    </source>
</evidence>
<evidence type="ECO:0000256" key="8">
    <source>
        <dbReference type="ARBA" id="ARBA00023136"/>
    </source>
</evidence>
<dbReference type="InterPro" id="IPR014756">
    <property type="entry name" value="Ig_E-set"/>
</dbReference>
<name>A0ABQ4EXP6_9ACTN</name>
<organism evidence="13 14">
    <name type="scientific">Plantactinospora mayteni</name>
    <dbReference type="NCBI Taxonomy" id="566021"/>
    <lineage>
        <taxon>Bacteria</taxon>
        <taxon>Bacillati</taxon>
        <taxon>Actinomycetota</taxon>
        <taxon>Actinomycetes</taxon>
        <taxon>Micromonosporales</taxon>
        <taxon>Micromonosporaceae</taxon>
        <taxon>Plantactinospora</taxon>
    </lineage>
</organism>
<evidence type="ECO:0000256" key="1">
    <source>
        <dbReference type="ARBA" id="ARBA00004651"/>
    </source>
</evidence>
<feature type="transmembrane region" description="Helical" evidence="10">
    <location>
        <begin position="252"/>
        <end position="274"/>
    </location>
</feature>
<evidence type="ECO:0000256" key="4">
    <source>
        <dbReference type="ARBA" id="ARBA00022723"/>
    </source>
</evidence>
<dbReference type="InterPro" id="IPR032694">
    <property type="entry name" value="CopC/D"/>
</dbReference>
<dbReference type="RefSeq" id="WP_203860820.1">
    <property type="nucleotide sequence ID" value="NZ_BAAAZQ010000014.1"/>
</dbReference>
<evidence type="ECO:0000256" key="3">
    <source>
        <dbReference type="ARBA" id="ARBA00022692"/>
    </source>
</evidence>
<dbReference type="Pfam" id="PF05425">
    <property type="entry name" value="CopD"/>
    <property type="match status" value="1"/>
</dbReference>
<comment type="subcellular location">
    <subcellularLocation>
        <location evidence="1">Cell membrane</location>
        <topology evidence="1">Multi-pass membrane protein</topology>
    </subcellularLocation>
</comment>
<accession>A0ABQ4EXP6</accession>
<evidence type="ECO:0000256" key="6">
    <source>
        <dbReference type="ARBA" id="ARBA00022989"/>
    </source>
</evidence>
<keyword evidence="14" id="KW-1185">Reference proteome</keyword>
<reference evidence="13 14" key="1">
    <citation type="submission" date="2021-01" db="EMBL/GenBank/DDBJ databases">
        <title>Whole genome shotgun sequence of Plantactinospora mayteni NBRC 109088.</title>
        <authorList>
            <person name="Komaki H."/>
            <person name="Tamura T."/>
        </authorList>
    </citation>
    <scope>NUCLEOTIDE SEQUENCE [LARGE SCALE GENOMIC DNA]</scope>
    <source>
        <strain evidence="13 14">NBRC 109088</strain>
    </source>
</reference>
<dbReference type="InterPro" id="IPR008620">
    <property type="entry name" value="FixH"/>
</dbReference>
<dbReference type="PANTHER" id="PTHR34820">
    <property type="entry name" value="INNER MEMBRANE PROTEIN YEBZ"/>
    <property type="match status" value="1"/>
</dbReference>
<keyword evidence="2" id="KW-1003">Cell membrane</keyword>
<dbReference type="InterPro" id="IPR014755">
    <property type="entry name" value="Cu-Rt/internalin_Ig-like"/>
</dbReference>
<feature type="transmembrane region" description="Helical" evidence="10">
    <location>
        <begin position="207"/>
        <end position="226"/>
    </location>
</feature>
<evidence type="ECO:0000256" key="10">
    <source>
        <dbReference type="SAM" id="Phobius"/>
    </source>
</evidence>
<feature type="domain" description="CopC" evidence="11">
    <location>
        <begin position="47"/>
        <end position="143"/>
    </location>
</feature>